<evidence type="ECO:0000313" key="3">
    <source>
        <dbReference type="Proteomes" id="UP000572540"/>
    </source>
</evidence>
<dbReference type="RefSeq" id="WP_179703981.1">
    <property type="nucleotide sequence ID" value="NZ_JACCAU010000002.1"/>
</dbReference>
<dbReference type="EMBL" id="JACCAU010000002">
    <property type="protein sequence ID" value="NYH20401.1"/>
    <property type="molecule type" value="Genomic_DNA"/>
</dbReference>
<organism evidence="2 3">
    <name type="scientific">Paraburkholderia bryophila</name>
    <dbReference type="NCBI Taxonomy" id="420952"/>
    <lineage>
        <taxon>Bacteria</taxon>
        <taxon>Pseudomonadati</taxon>
        <taxon>Pseudomonadota</taxon>
        <taxon>Betaproteobacteria</taxon>
        <taxon>Burkholderiales</taxon>
        <taxon>Burkholderiaceae</taxon>
        <taxon>Paraburkholderia</taxon>
    </lineage>
</organism>
<name>A0A7Y9WHM2_9BURK</name>
<dbReference type="Proteomes" id="UP000572540">
    <property type="component" value="Unassembled WGS sequence"/>
</dbReference>
<accession>A0A7Y9WHM2</accession>
<sequence length="59" mass="6720">MREFGEDDRQDDASSSEGAVRDGVNQPDGDALFSKVERKRRGATRRSHRSVKVLLWDET</sequence>
<dbReference type="AlphaFoldDB" id="A0A7Y9WHM2"/>
<protein>
    <submittedName>
        <fullName evidence="2">Uncharacterized protein</fullName>
    </submittedName>
</protein>
<gene>
    <name evidence="2" type="ORF">GGD41_007743</name>
</gene>
<evidence type="ECO:0000256" key="1">
    <source>
        <dbReference type="SAM" id="MobiDB-lite"/>
    </source>
</evidence>
<reference evidence="2 3" key="1">
    <citation type="submission" date="2020-07" db="EMBL/GenBank/DDBJ databases">
        <title>Exploring microbial biodiversity for novel pathways involved in the catabolism of aromatic compounds derived from lignin.</title>
        <authorList>
            <person name="Elkins J."/>
        </authorList>
    </citation>
    <scope>NUCLEOTIDE SEQUENCE [LARGE SCALE GENOMIC DNA]</scope>
    <source>
        <strain evidence="2 3">H2C3B</strain>
    </source>
</reference>
<feature type="compositionally biased region" description="Acidic residues" evidence="1">
    <location>
        <begin position="1"/>
        <end position="10"/>
    </location>
</feature>
<feature type="region of interest" description="Disordered" evidence="1">
    <location>
        <begin position="1"/>
        <end position="45"/>
    </location>
</feature>
<proteinExistence type="predicted"/>
<evidence type="ECO:0000313" key="2">
    <source>
        <dbReference type="EMBL" id="NYH20401.1"/>
    </source>
</evidence>
<comment type="caution">
    <text evidence="2">The sequence shown here is derived from an EMBL/GenBank/DDBJ whole genome shotgun (WGS) entry which is preliminary data.</text>
</comment>